<evidence type="ECO:0000256" key="5">
    <source>
        <dbReference type="ARBA" id="ARBA00022842"/>
    </source>
</evidence>
<dbReference type="Pfam" id="PF00293">
    <property type="entry name" value="NUDIX"/>
    <property type="match status" value="1"/>
</dbReference>
<dbReference type="PROSITE" id="PS51462">
    <property type="entry name" value="NUDIX"/>
    <property type="match status" value="1"/>
</dbReference>
<dbReference type="GO" id="GO:0016787">
    <property type="term" value="F:hydrolase activity"/>
    <property type="evidence" value="ECO:0007669"/>
    <property type="project" value="UniProtKB-KW"/>
</dbReference>
<dbReference type="Gene3D" id="3.90.79.10">
    <property type="entry name" value="Nucleoside Triphosphate Pyrophosphohydrolase"/>
    <property type="match status" value="1"/>
</dbReference>
<dbReference type="PANTHER" id="PTHR42904">
    <property type="entry name" value="NUDIX HYDROLASE, NUDC SUBFAMILY"/>
    <property type="match status" value="1"/>
</dbReference>
<dbReference type="InterPro" id="IPR015797">
    <property type="entry name" value="NUDIX_hydrolase-like_dom_sf"/>
</dbReference>
<dbReference type="Pfam" id="PF09297">
    <property type="entry name" value="Zn_ribbon_NUD"/>
    <property type="match status" value="1"/>
</dbReference>
<evidence type="ECO:0000259" key="7">
    <source>
        <dbReference type="PROSITE" id="PS51462"/>
    </source>
</evidence>
<evidence type="ECO:0000256" key="1">
    <source>
        <dbReference type="ARBA" id="ARBA00001946"/>
    </source>
</evidence>
<keyword evidence="6" id="KW-0520">NAD</keyword>
<keyword evidence="5" id="KW-0460">Magnesium</keyword>
<comment type="caution">
    <text evidence="8">The sequence shown here is derived from an EMBL/GenBank/DDBJ whole genome shotgun (WGS) entry which is preliminary data.</text>
</comment>
<dbReference type="SUPFAM" id="SSF55811">
    <property type="entry name" value="Nudix"/>
    <property type="match status" value="1"/>
</dbReference>
<dbReference type="NCBIfam" id="NF001299">
    <property type="entry name" value="PRK00241.1"/>
    <property type="match status" value="1"/>
</dbReference>
<evidence type="ECO:0000313" key="8">
    <source>
        <dbReference type="EMBL" id="MDR6288677.1"/>
    </source>
</evidence>
<dbReference type="CDD" id="cd03429">
    <property type="entry name" value="NUDIX_NADH_pyrophosphatase_Nudt13"/>
    <property type="match status" value="1"/>
</dbReference>
<dbReference type="Pfam" id="PF09296">
    <property type="entry name" value="NUDIX-like"/>
    <property type="match status" value="1"/>
</dbReference>
<name>A0ABU1JJ91_9PROT</name>
<proteinExistence type="predicted"/>
<evidence type="ECO:0000313" key="9">
    <source>
        <dbReference type="Proteomes" id="UP001262410"/>
    </source>
</evidence>
<protein>
    <recommendedName>
        <fullName evidence="2">NAD(+) diphosphatase</fullName>
        <ecNumber evidence="2">3.6.1.22</ecNumber>
    </recommendedName>
</protein>
<gene>
    <name evidence="8" type="ORF">E9232_001184</name>
</gene>
<keyword evidence="3" id="KW-0479">Metal-binding</keyword>
<dbReference type="PROSITE" id="PS00893">
    <property type="entry name" value="NUDIX_BOX"/>
    <property type="match status" value="1"/>
</dbReference>
<dbReference type="EMBL" id="JAVDPW010000002">
    <property type="protein sequence ID" value="MDR6288677.1"/>
    <property type="molecule type" value="Genomic_DNA"/>
</dbReference>
<dbReference type="PANTHER" id="PTHR42904:SF8">
    <property type="entry name" value="NAD(+) DIPHOSPHATASE"/>
    <property type="match status" value="1"/>
</dbReference>
<organism evidence="8 9">
    <name type="scientific">Inquilinus ginsengisoli</name>
    <dbReference type="NCBI Taxonomy" id="363840"/>
    <lineage>
        <taxon>Bacteria</taxon>
        <taxon>Pseudomonadati</taxon>
        <taxon>Pseudomonadota</taxon>
        <taxon>Alphaproteobacteria</taxon>
        <taxon>Rhodospirillales</taxon>
        <taxon>Rhodospirillaceae</taxon>
        <taxon>Inquilinus</taxon>
    </lineage>
</organism>
<dbReference type="Gene3D" id="3.90.79.20">
    <property type="match status" value="1"/>
</dbReference>
<dbReference type="InterPro" id="IPR000086">
    <property type="entry name" value="NUDIX_hydrolase_dom"/>
</dbReference>
<feature type="domain" description="Nudix hydrolase" evidence="7">
    <location>
        <begin position="186"/>
        <end position="311"/>
    </location>
</feature>
<evidence type="ECO:0000256" key="2">
    <source>
        <dbReference type="ARBA" id="ARBA00012381"/>
    </source>
</evidence>
<dbReference type="Proteomes" id="UP001262410">
    <property type="component" value="Unassembled WGS sequence"/>
</dbReference>
<sequence>MLFRPLVPRPGPCQCRAMLRPNFYIHPTLDRAGRYRRDTEWIARITASEQTLIVPVWQGRNLIAGPQEAPHAAFLPATVEWWRSAAAETVMLGVHGDVTYLAVDVSGLADPAADPTLAGFGSFLDLRAVGPLLPHDEGALLAYARGMMWWHSRHRFCGVCGHSTASSDAGHRRDCTNPECRTQHFPRTDPAVIMLVHDGDRALLGRQKVWPAGMHSVLAGFLEPGESLEDTVKREVLEEAGILVDDVTYQSSQPWPFPQSLMVGFTARAVTTDLKVDEDELESAAWFGRDWLRTHVDDEAFRLPRRDSIARRLLEDWLAEG</sequence>
<keyword evidence="4 8" id="KW-0378">Hydrolase</keyword>
<dbReference type="InterPro" id="IPR015376">
    <property type="entry name" value="Znr_NADH_PPase"/>
</dbReference>
<dbReference type="InterPro" id="IPR049734">
    <property type="entry name" value="NudC-like_C"/>
</dbReference>
<accession>A0ABU1JJ91</accession>
<evidence type="ECO:0000256" key="4">
    <source>
        <dbReference type="ARBA" id="ARBA00022801"/>
    </source>
</evidence>
<dbReference type="EC" id="3.6.1.22" evidence="2"/>
<dbReference type="InterPro" id="IPR015375">
    <property type="entry name" value="NADH_PPase-like_N"/>
</dbReference>
<comment type="cofactor">
    <cofactor evidence="1">
        <name>Mg(2+)</name>
        <dbReference type="ChEBI" id="CHEBI:18420"/>
    </cofactor>
</comment>
<evidence type="ECO:0000256" key="6">
    <source>
        <dbReference type="ARBA" id="ARBA00023027"/>
    </source>
</evidence>
<dbReference type="InterPro" id="IPR020084">
    <property type="entry name" value="NUDIX_hydrolase_CS"/>
</dbReference>
<evidence type="ECO:0000256" key="3">
    <source>
        <dbReference type="ARBA" id="ARBA00022723"/>
    </source>
</evidence>
<reference evidence="8 9" key="1">
    <citation type="submission" date="2023-07" db="EMBL/GenBank/DDBJ databases">
        <title>Sorghum-associated microbial communities from plants grown in Nebraska, USA.</title>
        <authorList>
            <person name="Schachtman D."/>
        </authorList>
    </citation>
    <scope>NUCLEOTIDE SEQUENCE [LARGE SCALE GENOMIC DNA]</scope>
    <source>
        <strain evidence="8 9">584</strain>
    </source>
</reference>
<keyword evidence="9" id="KW-1185">Reference proteome</keyword>
<dbReference type="RefSeq" id="WP_309792691.1">
    <property type="nucleotide sequence ID" value="NZ_JAVDPW010000002.1"/>
</dbReference>
<dbReference type="InterPro" id="IPR050241">
    <property type="entry name" value="NAD-cap_RNA_hydrolase_NudC"/>
</dbReference>